<feature type="region of interest" description="Disordered" evidence="1">
    <location>
        <begin position="1"/>
        <end position="30"/>
    </location>
</feature>
<accession>A0AAD7SQ53</accession>
<organism evidence="2 3">
    <name type="scientific">Aldrovandia affinis</name>
    <dbReference type="NCBI Taxonomy" id="143900"/>
    <lineage>
        <taxon>Eukaryota</taxon>
        <taxon>Metazoa</taxon>
        <taxon>Chordata</taxon>
        <taxon>Craniata</taxon>
        <taxon>Vertebrata</taxon>
        <taxon>Euteleostomi</taxon>
        <taxon>Actinopterygii</taxon>
        <taxon>Neopterygii</taxon>
        <taxon>Teleostei</taxon>
        <taxon>Notacanthiformes</taxon>
        <taxon>Halosauridae</taxon>
        <taxon>Aldrovandia</taxon>
    </lineage>
</organism>
<dbReference type="EMBL" id="JAINUG010000044">
    <property type="protein sequence ID" value="KAJ8406248.1"/>
    <property type="molecule type" value="Genomic_DNA"/>
</dbReference>
<keyword evidence="3" id="KW-1185">Reference proteome</keyword>
<reference evidence="2" key="1">
    <citation type="journal article" date="2023" name="Science">
        <title>Genome structures resolve the early diversification of teleost fishes.</title>
        <authorList>
            <person name="Parey E."/>
            <person name="Louis A."/>
            <person name="Montfort J."/>
            <person name="Bouchez O."/>
            <person name="Roques C."/>
            <person name="Iampietro C."/>
            <person name="Lluch J."/>
            <person name="Castinel A."/>
            <person name="Donnadieu C."/>
            <person name="Desvignes T."/>
            <person name="Floi Bucao C."/>
            <person name="Jouanno E."/>
            <person name="Wen M."/>
            <person name="Mejri S."/>
            <person name="Dirks R."/>
            <person name="Jansen H."/>
            <person name="Henkel C."/>
            <person name="Chen W.J."/>
            <person name="Zahm M."/>
            <person name="Cabau C."/>
            <person name="Klopp C."/>
            <person name="Thompson A.W."/>
            <person name="Robinson-Rechavi M."/>
            <person name="Braasch I."/>
            <person name="Lecointre G."/>
            <person name="Bobe J."/>
            <person name="Postlethwait J.H."/>
            <person name="Berthelot C."/>
            <person name="Roest Crollius H."/>
            <person name="Guiguen Y."/>
        </authorList>
    </citation>
    <scope>NUCLEOTIDE SEQUENCE</scope>
    <source>
        <strain evidence="2">NC1722</strain>
    </source>
</reference>
<proteinExistence type="predicted"/>
<name>A0AAD7SQ53_9TELE</name>
<evidence type="ECO:0000256" key="1">
    <source>
        <dbReference type="SAM" id="MobiDB-lite"/>
    </source>
</evidence>
<dbReference type="AlphaFoldDB" id="A0AAD7SQ53"/>
<evidence type="ECO:0000313" key="3">
    <source>
        <dbReference type="Proteomes" id="UP001221898"/>
    </source>
</evidence>
<gene>
    <name evidence="2" type="ORF">AAFF_G00304790</name>
</gene>
<feature type="compositionally biased region" description="Low complexity" evidence="1">
    <location>
        <begin position="16"/>
        <end position="30"/>
    </location>
</feature>
<evidence type="ECO:0000313" key="2">
    <source>
        <dbReference type="EMBL" id="KAJ8406248.1"/>
    </source>
</evidence>
<comment type="caution">
    <text evidence="2">The sequence shown here is derived from an EMBL/GenBank/DDBJ whole genome shotgun (WGS) entry which is preliminary data.</text>
</comment>
<sequence>MFKQRESGAALRQARSLASPSSTSPLSVTSYPERPTLMSSALLSILAGLTLSEASPLYSLASKPHTGSHVTFPSMQLLWRCKALILSIFQESA</sequence>
<protein>
    <submittedName>
        <fullName evidence="2">Uncharacterized protein</fullName>
    </submittedName>
</protein>
<dbReference type="Proteomes" id="UP001221898">
    <property type="component" value="Unassembled WGS sequence"/>
</dbReference>